<sequence length="595" mass="66928">MLNVEKQKSNHPNNKTLQSNISNLTTPHITETGTNKIVEFNHSLKLSIPEKSSNILSASLLDDKLCTNYFNDDIGDINCNIHDDDAFDDNTSTIIESFNIEDELRSWVLKFKVSHNSANCILRIIKSAGINVPKDIRTLMKTPTTHVISNIDQGSYIHLGLENMILPILKKYDSLIYSLNKVLKIGINLDGLPLSRSSKSQLWPILIEFTNCNIGIFHGNSKPKSIHEFLNPFLSDLLTLLNCGLNVNGNIYQFEVGHVVCDSPVKSFLLNVKSFNAYFGCTSCTQEGSYINNRMAFLEIESPLRTDESFRSKTQEEYHKDYMHNVCLGVTKRLIEFWVKGKKNVRLIEKNKPQNKLGFKLIVQKCMDSSSLFTEPIVSSIIGLHTAEMGHDWRGYLNVCTSALLKEAKDKGWMAVGSFENVDISYKKVGDGHPLRLWRVCTEVEAPPAEVLWQRHVWDADLVSARVVAKMDARADLYQYAVAAMAPHPAKDYCVVRSWRTDLNRGGCAVVETSVEHPDAKQPAAGSVRGIVLASRYLIEPCGSGRSRVLHLSRVDTKGRTCEWYNKIYGHITSKYLSAIRKSFEHSADGPESKV</sequence>
<name>A0AAV0Y603_9HEMI</name>
<evidence type="ECO:0000313" key="5">
    <source>
        <dbReference type="EMBL" id="CAI6376335.1"/>
    </source>
</evidence>
<gene>
    <name evidence="5" type="ORF">MEUPH1_LOCUS29715</name>
</gene>
<dbReference type="GO" id="GO:0030036">
    <property type="term" value="P:actin cytoskeleton organization"/>
    <property type="evidence" value="ECO:0007669"/>
    <property type="project" value="TreeGrafter"/>
</dbReference>
<dbReference type="GO" id="GO:0035023">
    <property type="term" value="P:regulation of Rho protein signal transduction"/>
    <property type="evidence" value="ECO:0007669"/>
    <property type="project" value="TreeGrafter"/>
</dbReference>
<dbReference type="InterPro" id="IPR002913">
    <property type="entry name" value="START_lipid-bd_dom"/>
</dbReference>
<protein>
    <recommendedName>
        <fullName evidence="4">START domain-containing protein</fullName>
    </recommendedName>
</protein>
<keyword evidence="1" id="KW-0343">GTPase activation</keyword>
<organism evidence="5 6">
    <name type="scientific">Macrosiphum euphorbiae</name>
    <name type="common">potato aphid</name>
    <dbReference type="NCBI Taxonomy" id="13131"/>
    <lineage>
        <taxon>Eukaryota</taxon>
        <taxon>Metazoa</taxon>
        <taxon>Ecdysozoa</taxon>
        <taxon>Arthropoda</taxon>
        <taxon>Hexapoda</taxon>
        <taxon>Insecta</taxon>
        <taxon>Pterygota</taxon>
        <taxon>Neoptera</taxon>
        <taxon>Paraneoptera</taxon>
        <taxon>Hemiptera</taxon>
        <taxon>Sternorrhyncha</taxon>
        <taxon>Aphidomorpha</taxon>
        <taxon>Aphidoidea</taxon>
        <taxon>Aphididae</taxon>
        <taxon>Macrosiphini</taxon>
        <taxon>Macrosiphum</taxon>
    </lineage>
</organism>
<dbReference type="CDD" id="cd08869">
    <property type="entry name" value="START_RhoGAP"/>
    <property type="match status" value="1"/>
</dbReference>
<comment type="caution">
    <text evidence="5">The sequence shown here is derived from an EMBL/GenBank/DDBJ whole genome shotgun (WGS) entry which is preliminary data.</text>
</comment>
<dbReference type="PROSITE" id="PS50848">
    <property type="entry name" value="START"/>
    <property type="match status" value="1"/>
</dbReference>
<evidence type="ECO:0000256" key="1">
    <source>
        <dbReference type="ARBA" id="ARBA00022468"/>
    </source>
</evidence>
<evidence type="ECO:0000256" key="3">
    <source>
        <dbReference type="SAM" id="MobiDB-lite"/>
    </source>
</evidence>
<dbReference type="PANTHER" id="PTHR12659:SF7">
    <property type="entry name" value="CROSSVEINLESS C, ISOFORM C"/>
    <property type="match status" value="1"/>
</dbReference>
<evidence type="ECO:0000259" key="4">
    <source>
        <dbReference type="PROSITE" id="PS50848"/>
    </source>
</evidence>
<dbReference type="Pfam" id="PF01852">
    <property type="entry name" value="START"/>
    <property type="match status" value="1"/>
</dbReference>
<reference evidence="5 6" key="1">
    <citation type="submission" date="2023-01" db="EMBL/GenBank/DDBJ databases">
        <authorList>
            <person name="Whitehead M."/>
        </authorList>
    </citation>
    <scope>NUCLEOTIDE SEQUENCE [LARGE SCALE GENOMIC DNA]</scope>
</reference>
<feature type="domain" description="START" evidence="4">
    <location>
        <begin position="458"/>
        <end position="589"/>
    </location>
</feature>
<keyword evidence="6" id="KW-1185">Reference proteome</keyword>
<dbReference type="Proteomes" id="UP001160148">
    <property type="component" value="Unassembled WGS sequence"/>
</dbReference>
<dbReference type="AlphaFoldDB" id="A0AAV0Y603"/>
<dbReference type="SMART" id="SM00234">
    <property type="entry name" value="START"/>
    <property type="match status" value="1"/>
</dbReference>
<feature type="compositionally biased region" description="Polar residues" evidence="3">
    <location>
        <begin position="10"/>
        <end position="28"/>
    </location>
</feature>
<dbReference type="Gene3D" id="3.30.530.20">
    <property type="match status" value="1"/>
</dbReference>
<dbReference type="InterPro" id="IPR023393">
    <property type="entry name" value="START-like_dom_sf"/>
</dbReference>
<dbReference type="FunFam" id="3.30.530.20:FF:000009">
    <property type="entry name" value="StAR related lipid transfer domain containing 13"/>
    <property type="match status" value="1"/>
</dbReference>
<accession>A0AAV0Y603</accession>
<dbReference type="GO" id="GO:0008289">
    <property type="term" value="F:lipid binding"/>
    <property type="evidence" value="ECO:0007669"/>
    <property type="project" value="InterPro"/>
</dbReference>
<dbReference type="SUPFAM" id="SSF55961">
    <property type="entry name" value="Bet v1-like"/>
    <property type="match status" value="1"/>
</dbReference>
<feature type="region of interest" description="Disordered" evidence="3">
    <location>
        <begin position="1"/>
        <end position="28"/>
    </location>
</feature>
<evidence type="ECO:0000313" key="6">
    <source>
        <dbReference type="Proteomes" id="UP001160148"/>
    </source>
</evidence>
<keyword evidence="2" id="KW-0597">Phosphoprotein</keyword>
<proteinExistence type="predicted"/>
<dbReference type="GO" id="GO:0005096">
    <property type="term" value="F:GTPase activator activity"/>
    <property type="evidence" value="ECO:0007669"/>
    <property type="project" value="UniProtKB-KW"/>
</dbReference>
<dbReference type="EMBL" id="CARXXK010001472">
    <property type="protein sequence ID" value="CAI6376335.1"/>
    <property type="molecule type" value="Genomic_DNA"/>
</dbReference>
<dbReference type="PANTHER" id="PTHR12659">
    <property type="entry name" value="RHO-TYPE GTPASE ACTIVATING PROTEIN"/>
    <property type="match status" value="1"/>
</dbReference>
<evidence type="ECO:0000256" key="2">
    <source>
        <dbReference type="ARBA" id="ARBA00022553"/>
    </source>
</evidence>